<dbReference type="Gene3D" id="3.30.559.30">
    <property type="entry name" value="Nonribosomal peptide synthetase, condensation domain"/>
    <property type="match status" value="1"/>
</dbReference>
<dbReference type="GO" id="GO:0044550">
    <property type="term" value="P:secondary metabolite biosynthetic process"/>
    <property type="evidence" value="ECO:0007669"/>
    <property type="project" value="TreeGrafter"/>
</dbReference>
<dbReference type="InterPro" id="IPR042099">
    <property type="entry name" value="ANL_N_sf"/>
</dbReference>
<dbReference type="PANTHER" id="PTHR45527:SF2">
    <property type="entry name" value="FERRICROCIN SYNTHETASE (NONRIBOSOMAL PEPTIDE SIDEROPHORE SYNTHASE ) (EUROFUNG)"/>
    <property type="match status" value="1"/>
</dbReference>
<evidence type="ECO:0000256" key="2">
    <source>
        <dbReference type="ARBA" id="ARBA00022553"/>
    </source>
</evidence>
<dbReference type="GeneID" id="63677852"/>
<gene>
    <name evidence="5" type="ORF">SPBR_04654</name>
</gene>
<dbReference type="OrthoDB" id="416786at2759"/>
<keyword evidence="1" id="KW-0596">Phosphopantetheine</keyword>
<evidence type="ECO:0000313" key="5">
    <source>
        <dbReference type="EMBL" id="KIH87979.1"/>
    </source>
</evidence>
<evidence type="ECO:0000259" key="4">
    <source>
        <dbReference type="Pfam" id="PF00668"/>
    </source>
</evidence>
<dbReference type="PANTHER" id="PTHR45527">
    <property type="entry name" value="NONRIBOSOMAL PEPTIDE SYNTHETASE"/>
    <property type="match status" value="1"/>
</dbReference>
<dbReference type="SUPFAM" id="SSF56801">
    <property type="entry name" value="Acetyl-CoA synthetase-like"/>
    <property type="match status" value="1"/>
</dbReference>
<dbReference type="Pfam" id="PF00501">
    <property type="entry name" value="AMP-binding"/>
    <property type="match status" value="1"/>
</dbReference>
<dbReference type="HOGENOM" id="CLU_316212_0_0_1"/>
<dbReference type="EMBL" id="AWTV01000010">
    <property type="protein sequence ID" value="KIH87979.1"/>
    <property type="molecule type" value="Genomic_DNA"/>
</dbReference>
<evidence type="ECO:0008006" key="7">
    <source>
        <dbReference type="Google" id="ProtNLM"/>
    </source>
</evidence>
<dbReference type="PROSITE" id="PS00455">
    <property type="entry name" value="AMP_BINDING"/>
    <property type="match status" value="1"/>
</dbReference>
<proteinExistence type="predicted"/>
<sequence>MDSRNYISSTVLRLQPGVSMDTFEVAVRTVLSRHAVYRSTIVPCSDDMSPFAQVVLTPLAWKRSEAYNTRVVRRRGTGNTQYWLRIAQENMDFDEQKLYYVQLVEPDAGRIDGGLIIISIAHCLCDGASVEVLLSDIAREYAGLEPLQRHSLRDSVLDWAQNLDIDTDRYWQDSLRDWETDSFHALSGDNVKATADQKSLLAEYPSSISWPGLEVKSRKLGASPLAILQAAWSLLLGVWSEANKGEIVFGSVLSGQHEAFEAPTFSVVPCRVALPENQTLGALLVDLVDTARFMQSHRHTSFGLFRALPYNTALALQTYGTETEADVPWTVVTHAPIRYDLDVFAEVVPEGDALLFKVTYRDDVLSETSARVIVHQFAALTETLLDARPNDLAQSLLARLPQGLLSVEGSIPIPTDQSEKQERIDVLHAQFESQAASTPDLLALSFYTSLDTPPINMTYAELDSRANGLANIIRLEDADIIPICMHRSIELYVSILAILKAGSAWSPIDETSPVQRRTSLISRTEGKVLLTTRSSFPLVEPCLSHESLADVRVIFVDDYAGHTTKNRPMPRKSVVSRSGHSSSGSITGQDLAYLLWTSGTTGEPKGVMIQHHAAANAMRDLQLSAYSFDVFVQDLFYTWGLAGSVISGTRELVLGTFSEFVKTAAPTHAHLTPSFGASIDVRDLAGSTLRVVTFIGEKLTEDVADAWAAPEITSKAYNTYGPAENAVVSTMRQFSGKSRDRAKASNVGFPLTPCTAYVVREVFTSPNDESSNTAKKWELVPRYGVGELALGGVQLGMGYLHDETKTAKSFIHGGPQIGERIYLTGDMVRLNDHGFEFLGRNDDLIKISGIRIELSEISAACALVKEEEPAVEHVETLYLPRPNGDVSHKVIVSFVSVKEAMDYSPDATRIRRRPTWSQVMLPS</sequence>
<dbReference type="SUPFAM" id="SSF52777">
    <property type="entry name" value="CoA-dependent acyltransferases"/>
    <property type="match status" value="2"/>
</dbReference>
<dbReference type="GO" id="GO:0005737">
    <property type="term" value="C:cytoplasm"/>
    <property type="evidence" value="ECO:0007669"/>
    <property type="project" value="TreeGrafter"/>
</dbReference>
<dbReference type="AlphaFoldDB" id="A0A0C2EP63"/>
<dbReference type="GO" id="GO:0003824">
    <property type="term" value="F:catalytic activity"/>
    <property type="evidence" value="ECO:0007669"/>
    <property type="project" value="InterPro"/>
</dbReference>
<keyword evidence="6" id="KW-1185">Reference proteome</keyword>
<dbReference type="Proteomes" id="UP000031575">
    <property type="component" value="Unassembled WGS sequence"/>
</dbReference>
<evidence type="ECO:0000313" key="6">
    <source>
        <dbReference type="Proteomes" id="UP000031575"/>
    </source>
</evidence>
<comment type="caution">
    <text evidence="5">The sequence shown here is derived from an EMBL/GenBank/DDBJ whole genome shotgun (WGS) entry which is preliminary data.</text>
</comment>
<dbReference type="InterPro" id="IPR000873">
    <property type="entry name" value="AMP-dep_synth/lig_dom"/>
</dbReference>
<dbReference type="Gene3D" id="3.30.559.10">
    <property type="entry name" value="Chloramphenicol acetyltransferase-like domain"/>
    <property type="match status" value="1"/>
</dbReference>
<dbReference type="RefSeq" id="XP_040615989.1">
    <property type="nucleotide sequence ID" value="XM_040762931.1"/>
</dbReference>
<organism evidence="5 6">
    <name type="scientific">Sporothrix brasiliensis 5110</name>
    <dbReference type="NCBI Taxonomy" id="1398154"/>
    <lineage>
        <taxon>Eukaryota</taxon>
        <taxon>Fungi</taxon>
        <taxon>Dikarya</taxon>
        <taxon>Ascomycota</taxon>
        <taxon>Pezizomycotina</taxon>
        <taxon>Sordariomycetes</taxon>
        <taxon>Sordariomycetidae</taxon>
        <taxon>Ophiostomatales</taxon>
        <taxon>Ophiostomataceae</taxon>
        <taxon>Sporothrix</taxon>
    </lineage>
</organism>
<dbReference type="InterPro" id="IPR020845">
    <property type="entry name" value="AMP-binding_CS"/>
</dbReference>
<accession>A0A0C2EP63</accession>
<dbReference type="GO" id="GO:0043041">
    <property type="term" value="P:amino acid activation for nonribosomal peptide biosynthetic process"/>
    <property type="evidence" value="ECO:0007669"/>
    <property type="project" value="TreeGrafter"/>
</dbReference>
<evidence type="ECO:0000259" key="3">
    <source>
        <dbReference type="Pfam" id="PF00501"/>
    </source>
</evidence>
<feature type="domain" description="AMP-dependent synthetase/ligase" evidence="3">
    <location>
        <begin position="431"/>
        <end position="800"/>
    </location>
</feature>
<protein>
    <recommendedName>
        <fullName evidence="7">AMP-dependent synthetase/ligase domain-containing protein</fullName>
    </recommendedName>
</protein>
<evidence type="ECO:0000256" key="1">
    <source>
        <dbReference type="ARBA" id="ARBA00022450"/>
    </source>
</evidence>
<name>A0A0C2EP63_9PEZI</name>
<keyword evidence="2" id="KW-0597">Phosphoprotein</keyword>
<reference evidence="5 6" key="1">
    <citation type="journal article" date="2014" name="BMC Genomics">
        <title>Comparative genomics of the major fungal agents of human and animal Sporotrichosis: Sporothrix schenckii and Sporothrix brasiliensis.</title>
        <authorList>
            <person name="Teixeira M.M."/>
            <person name="de Almeida L.G."/>
            <person name="Kubitschek-Barreira P."/>
            <person name="Alves F.L."/>
            <person name="Kioshima E.S."/>
            <person name="Abadio A.K."/>
            <person name="Fernandes L."/>
            <person name="Derengowski L.S."/>
            <person name="Ferreira K.S."/>
            <person name="Souza R.C."/>
            <person name="Ruiz J.C."/>
            <person name="de Andrade N.C."/>
            <person name="Paes H.C."/>
            <person name="Nicola A.M."/>
            <person name="Albuquerque P."/>
            <person name="Gerber A.L."/>
            <person name="Martins V.P."/>
            <person name="Peconick L.D."/>
            <person name="Neto A.V."/>
            <person name="Chaucanez C.B."/>
            <person name="Silva P.A."/>
            <person name="Cunha O.L."/>
            <person name="de Oliveira F.F."/>
            <person name="dos Santos T.C."/>
            <person name="Barros A.L."/>
            <person name="Soares M.A."/>
            <person name="de Oliveira L.M."/>
            <person name="Marini M.M."/>
            <person name="Villalobos-Duno H."/>
            <person name="Cunha M.M."/>
            <person name="de Hoog S."/>
            <person name="da Silveira J.F."/>
            <person name="Henrissat B."/>
            <person name="Nino-Vega G.A."/>
            <person name="Cisalpino P.S."/>
            <person name="Mora-Montes H.M."/>
            <person name="Almeida S.R."/>
            <person name="Stajich J.E."/>
            <person name="Lopes-Bezerra L.M."/>
            <person name="Vasconcelos A.T."/>
            <person name="Felipe M.S."/>
        </authorList>
    </citation>
    <scope>NUCLEOTIDE SEQUENCE [LARGE SCALE GENOMIC DNA]</scope>
    <source>
        <strain evidence="5 6">5110</strain>
    </source>
</reference>
<dbReference type="InterPro" id="IPR023213">
    <property type="entry name" value="CAT-like_dom_sf"/>
</dbReference>
<feature type="domain" description="Condensation" evidence="4">
    <location>
        <begin position="3"/>
        <end position="386"/>
    </location>
</feature>
<dbReference type="Pfam" id="PF00668">
    <property type="entry name" value="Condensation"/>
    <property type="match status" value="1"/>
</dbReference>
<dbReference type="GO" id="GO:0031177">
    <property type="term" value="F:phosphopantetheine binding"/>
    <property type="evidence" value="ECO:0007669"/>
    <property type="project" value="TreeGrafter"/>
</dbReference>
<dbReference type="Gene3D" id="3.40.50.12780">
    <property type="entry name" value="N-terminal domain of ligase-like"/>
    <property type="match status" value="1"/>
</dbReference>
<dbReference type="VEuPathDB" id="FungiDB:SPBR_04654"/>
<dbReference type="InterPro" id="IPR001242">
    <property type="entry name" value="Condensation_dom"/>
</dbReference>